<dbReference type="OrthoDB" id="5674083at2"/>
<dbReference type="RefSeq" id="WP_048929912.1">
    <property type="nucleotide sequence ID" value="NZ_KQ235877.1"/>
</dbReference>
<proteinExistence type="predicted"/>
<dbReference type="PATRIC" id="fig|742734.4.peg.2373"/>
<evidence type="ECO:0000313" key="2">
    <source>
        <dbReference type="Proteomes" id="UP000037392"/>
    </source>
</evidence>
<accession>A0A0J9C4V7</accession>
<dbReference type="Proteomes" id="UP000037392">
    <property type="component" value="Unassembled WGS sequence"/>
</dbReference>
<protein>
    <recommendedName>
        <fullName evidence="3">Carbohydrate-binding protein</fullName>
    </recommendedName>
</protein>
<dbReference type="Gene3D" id="2.60.120.260">
    <property type="entry name" value="Galactose-binding domain-like"/>
    <property type="match status" value="1"/>
</dbReference>
<dbReference type="GeneID" id="93161855"/>
<dbReference type="SUPFAM" id="SSF49785">
    <property type="entry name" value="Galactose-binding domain-like"/>
    <property type="match status" value="1"/>
</dbReference>
<dbReference type="InterPro" id="IPR008979">
    <property type="entry name" value="Galactose-bd-like_sf"/>
</dbReference>
<evidence type="ECO:0008006" key="3">
    <source>
        <dbReference type="Google" id="ProtNLM"/>
    </source>
</evidence>
<name>A0A0J9C4V7_9FIRM</name>
<gene>
    <name evidence="1" type="ORF">HMPREF9470_02202</name>
</gene>
<dbReference type="AlphaFoldDB" id="A0A0J9C4V7"/>
<dbReference type="EMBL" id="ADLK01000019">
    <property type="protein sequence ID" value="KMW20187.1"/>
    <property type="molecule type" value="Genomic_DNA"/>
</dbReference>
<evidence type="ECO:0000313" key="1">
    <source>
        <dbReference type="EMBL" id="KMW20187.1"/>
    </source>
</evidence>
<organism evidence="1 2">
    <name type="scientific">[Clostridium] citroniae WAL-19142</name>
    <dbReference type="NCBI Taxonomy" id="742734"/>
    <lineage>
        <taxon>Bacteria</taxon>
        <taxon>Bacillati</taxon>
        <taxon>Bacillota</taxon>
        <taxon>Clostridia</taxon>
        <taxon>Lachnospirales</taxon>
        <taxon>Lachnospiraceae</taxon>
        <taxon>Enterocloster</taxon>
    </lineage>
</organism>
<sequence length="263" mass="30368">MEFKITVLNRDNEIKASMEGPSQAVLAWKGEYREGDRIVFGLPEKNRFYVVRVDDTMDESYIFAVQTELAYIVPFEEKKTSYNPKAFTGERHYLTVRYAMEHEIEVYKNLAENVMDQHVFRGYYPHASANVETRGEAVFAARNAIDGVTANRSHGKWPYESWGINQQDDAQMTLEFGRAVDFDKIVLYTRADFPHDNWWEQVTFTFSDGSAETVRLAKSVEPHVIPIKKSGITWLTFGQLIKADDPSPFPALTQIEVYGYEHR</sequence>
<comment type="caution">
    <text evidence="1">The sequence shown here is derived from an EMBL/GenBank/DDBJ whole genome shotgun (WGS) entry which is preliminary data.</text>
</comment>
<reference evidence="1 2" key="1">
    <citation type="submission" date="2011-04" db="EMBL/GenBank/DDBJ databases">
        <title>The Genome Sequence of Clostridium citroniae WAL-19142.</title>
        <authorList>
            <consortium name="The Broad Institute Genome Sequencing Platform"/>
            <person name="Earl A."/>
            <person name="Ward D."/>
            <person name="Feldgarden M."/>
            <person name="Gevers D."/>
            <person name="Warren Y.A."/>
            <person name="Tyrrell K.L."/>
            <person name="Citron D.M."/>
            <person name="Goldstein E.J."/>
            <person name="Daigneault M."/>
            <person name="Allen-Vercoe E."/>
            <person name="Young S.K."/>
            <person name="Zeng Q."/>
            <person name="Gargeya S."/>
            <person name="Fitzgerald M."/>
            <person name="Haas B."/>
            <person name="Abouelleil A."/>
            <person name="Alvarado L."/>
            <person name="Arachchi H.M."/>
            <person name="Berlin A."/>
            <person name="Brown A."/>
            <person name="Chapman S.B."/>
            <person name="Chen Z."/>
            <person name="Dunbar C."/>
            <person name="Freedman E."/>
            <person name="Gearin G."/>
            <person name="Gellesch M."/>
            <person name="Goldberg J."/>
            <person name="Griggs A."/>
            <person name="Gujja S."/>
            <person name="Heilman E.R."/>
            <person name="Heiman D."/>
            <person name="Howarth C."/>
            <person name="Larson L."/>
            <person name="Lui A."/>
            <person name="MacDonald P.J."/>
            <person name="Mehta T."/>
            <person name="Montmayeur A."/>
            <person name="Murphy C."/>
            <person name="Neiman D."/>
            <person name="Pearson M."/>
            <person name="Priest M."/>
            <person name="Roberts A."/>
            <person name="Saif S."/>
            <person name="Shea T."/>
            <person name="Shenoy N."/>
            <person name="Sisk P."/>
            <person name="Stolte C."/>
            <person name="Sykes S."/>
            <person name="White J."/>
            <person name="Yandava C."/>
            <person name="Wortman J."/>
            <person name="Nusbaum C."/>
            <person name="Birren B."/>
        </authorList>
    </citation>
    <scope>NUCLEOTIDE SEQUENCE [LARGE SCALE GENOMIC DNA]</scope>
    <source>
        <strain evidence="1 2">WAL-19142</strain>
    </source>
</reference>